<accession>A0A7H1BJL3</accession>
<reference evidence="1 2" key="1">
    <citation type="submission" date="2020-09" db="EMBL/GenBank/DDBJ databases">
        <title>A novel species.</title>
        <authorList>
            <person name="Gao J."/>
        </authorList>
    </citation>
    <scope>NUCLEOTIDE SEQUENCE [LARGE SCALE GENOMIC DNA]</scope>
    <source>
        <strain evidence="1 2">CRXT-Y-14</strain>
    </source>
</reference>
<proteinExistence type="predicted"/>
<protein>
    <submittedName>
        <fullName evidence="1">Uncharacterized protein</fullName>
    </submittedName>
</protein>
<gene>
    <name evidence="1" type="ORF">IAG42_24185</name>
</gene>
<organism evidence="1 2">
    <name type="scientific">Streptomyces xanthii</name>
    <dbReference type="NCBI Taxonomy" id="2768069"/>
    <lineage>
        <taxon>Bacteria</taxon>
        <taxon>Bacillati</taxon>
        <taxon>Actinomycetota</taxon>
        <taxon>Actinomycetes</taxon>
        <taxon>Kitasatosporales</taxon>
        <taxon>Streptomycetaceae</taxon>
        <taxon>Streptomyces</taxon>
    </lineage>
</organism>
<keyword evidence="2" id="KW-1185">Reference proteome</keyword>
<evidence type="ECO:0000313" key="1">
    <source>
        <dbReference type="EMBL" id="QNS08918.1"/>
    </source>
</evidence>
<name>A0A7H1BJL3_9ACTN</name>
<dbReference type="EMBL" id="CP061281">
    <property type="protein sequence ID" value="QNS08918.1"/>
    <property type="molecule type" value="Genomic_DNA"/>
</dbReference>
<dbReference type="AlphaFoldDB" id="A0A7H1BJL3"/>
<dbReference type="Proteomes" id="UP000516428">
    <property type="component" value="Chromosome"/>
</dbReference>
<dbReference type="KEGG" id="sxn:IAG42_24185"/>
<evidence type="ECO:0000313" key="2">
    <source>
        <dbReference type="Proteomes" id="UP000516428"/>
    </source>
</evidence>
<sequence>MGLVAAGVFAGGAGVAVAASWHGMQLKSAGASFSGWYLFNKRGVNHGAFEWKGTLKDQDRTDGHNAYIETKIEGHDWTRTYGKQGKAVNLHRSHWDGAQAYTRDAYMRVCRDRGSLHPDNCSSTMHRKNPAAD</sequence>